<dbReference type="InterPro" id="IPR012334">
    <property type="entry name" value="Pectin_lyas_fold"/>
</dbReference>
<sequence>MAPSNIFSTDISGDAGLKSGDYFGYFQNTSSAAPQVAGLAGLILSLNNNLSEEEVSKIICYTADDVNTNGFDNETGWGRINAYRALNAINHTTVNGILPSEEIWFGTINLTGNVFVPSSARLTILSSAIIYLGTNSIISTGGTIHVEDGATINGLRAKLKNTYSSSYKGLFSTVQSAIDNAGQLDEIHIVGGPYNENLNISNKNSISIYSGIINGTITATNSPGLQIFGTECNAIYLNNCTFPVFNNVYIYGNGSGTGLSLYNTDYNPGNMFNTMVWNFSTGFYASNSWCYLNSGNIFYENSSGVVSAYNSNLSLYYNELCNISGYHLTAGYGGYIYALGCYYDNGVPRIFQNYGTVEVNGANVCTLPKRSSTAENINTEIRNEPVEGEFKEINNMLYDLSNRVNDDITRSGKFNKEKFRNEYVSVTNRLKNYIERNTDSNLSGAVLTTAVHCFRRIEDYESMKDFLEGISKNVNIRNEIRNLAKRYMIDYYSKKEDFFTALSIADEIIQEEKSNKNFVNDALYARGLIYAHNLKEVNKAKKCFDEIVKNSSDKNLIELAENQLKLLGYETEKEKKEVISKISNSKIEISNYPNPFNPSTVISYQLPERSLVTIKVYDILGREIATLIDEYQEAGTYSVEFSADEYQLSSGIYFYTLKAGNNYAVKKMLLAK</sequence>
<dbReference type="AlphaFoldDB" id="I6Z755"/>
<protein>
    <submittedName>
        <fullName evidence="4">5'-nucleotidase domain-containing protein</fullName>
    </submittedName>
</protein>
<dbReference type="Pfam" id="PF18962">
    <property type="entry name" value="Por_Secre_tail"/>
    <property type="match status" value="1"/>
</dbReference>
<dbReference type="SUPFAM" id="SSF52743">
    <property type="entry name" value="Subtilisin-like"/>
    <property type="match status" value="1"/>
</dbReference>
<organism evidence="4 5">
    <name type="scientific">Melioribacter roseus (strain DSM 23840 / JCM 17771 / VKM B-2668 / P3M-2)</name>
    <dbReference type="NCBI Taxonomy" id="1191523"/>
    <lineage>
        <taxon>Bacteria</taxon>
        <taxon>Pseudomonadati</taxon>
        <taxon>Ignavibacteriota</taxon>
        <taxon>Ignavibacteria</taxon>
        <taxon>Ignavibacteriales</taxon>
        <taxon>Melioribacteraceae</taxon>
        <taxon>Melioribacter</taxon>
    </lineage>
</organism>
<dbReference type="Gene3D" id="1.25.40.10">
    <property type="entry name" value="Tetratricopeptide repeat domain"/>
    <property type="match status" value="1"/>
</dbReference>
<dbReference type="STRING" id="1191523.MROS_1756"/>
<comment type="caution">
    <text evidence="1">Lacks conserved residue(s) required for the propagation of feature annotation.</text>
</comment>
<dbReference type="HOGENOM" id="CLU_408722_0_0_10"/>
<dbReference type="GO" id="GO:0006508">
    <property type="term" value="P:proteolysis"/>
    <property type="evidence" value="ECO:0007669"/>
    <property type="project" value="InterPro"/>
</dbReference>
<gene>
    <name evidence="4" type="ordered locus">MROS_1756</name>
</gene>
<dbReference type="InterPro" id="IPR000209">
    <property type="entry name" value="Peptidase_S8/S53_dom"/>
</dbReference>
<dbReference type="PROSITE" id="PS51892">
    <property type="entry name" value="SUBTILASE"/>
    <property type="match status" value="1"/>
</dbReference>
<dbReference type="Gene3D" id="2.160.20.10">
    <property type="entry name" value="Single-stranded right-handed beta-helix, Pectin lyase-like"/>
    <property type="match status" value="1"/>
</dbReference>
<reference evidence="4 5" key="1">
    <citation type="journal article" date="2013" name="PLoS ONE">
        <title>Genomic analysis of Melioribacter roseus, facultatively anaerobic organotrophic bacterium representing a novel deep lineage within Bacteriodetes/Chlorobi group.</title>
        <authorList>
            <person name="Kadnikov V.V."/>
            <person name="Mardanov A.V."/>
            <person name="Podosokorskaya O.A."/>
            <person name="Gavrilov S.N."/>
            <person name="Kublanov I.V."/>
            <person name="Beletsky A.V."/>
            <person name="Bonch-Osmolovskaya E.A."/>
            <person name="Ravin N.V."/>
        </authorList>
    </citation>
    <scope>NUCLEOTIDE SEQUENCE [LARGE SCALE GENOMIC DNA]</scope>
    <source>
        <strain evidence="5">JCM 17771 / P3M-2</strain>
    </source>
</reference>
<dbReference type="EMBL" id="CP003557">
    <property type="protein sequence ID" value="AFN74990.1"/>
    <property type="molecule type" value="Genomic_DNA"/>
</dbReference>
<evidence type="ECO:0000259" key="2">
    <source>
        <dbReference type="Pfam" id="PF00082"/>
    </source>
</evidence>
<feature type="domain" description="Secretion system C-terminal sorting" evidence="3">
    <location>
        <begin position="592"/>
        <end position="668"/>
    </location>
</feature>
<accession>I6Z755</accession>
<dbReference type="Gene3D" id="2.60.40.4070">
    <property type="match status" value="1"/>
</dbReference>
<dbReference type="PATRIC" id="fig|1191523.3.peg.1863"/>
<comment type="similarity">
    <text evidence="1">Belongs to the peptidase S8 family.</text>
</comment>
<proteinExistence type="inferred from homology"/>
<name>I6Z755_MELRP</name>
<dbReference type="Gene3D" id="3.40.50.200">
    <property type="entry name" value="Peptidase S8/S53 domain"/>
    <property type="match status" value="1"/>
</dbReference>
<dbReference type="Proteomes" id="UP000009011">
    <property type="component" value="Chromosome"/>
</dbReference>
<dbReference type="KEGG" id="mro:MROS_1756"/>
<dbReference type="Pfam" id="PF00082">
    <property type="entry name" value="Peptidase_S8"/>
    <property type="match status" value="1"/>
</dbReference>
<dbReference type="InterPro" id="IPR026444">
    <property type="entry name" value="Secre_tail"/>
</dbReference>
<dbReference type="InterPro" id="IPR036852">
    <property type="entry name" value="Peptidase_S8/S53_dom_sf"/>
</dbReference>
<dbReference type="GO" id="GO:0004252">
    <property type="term" value="F:serine-type endopeptidase activity"/>
    <property type="evidence" value="ECO:0007669"/>
    <property type="project" value="InterPro"/>
</dbReference>
<evidence type="ECO:0000256" key="1">
    <source>
        <dbReference type="PROSITE-ProRule" id="PRU01240"/>
    </source>
</evidence>
<feature type="domain" description="Peptidase S8/S53" evidence="2">
    <location>
        <begin position="17"/>
        <end position="78"/>
    </location>
</feature>
<dbReference type="SUPFAM" id="SSF51126">
    <property type="entry name" value="Pectin lyase-like"/>
    <property type="match status" value="1"/>
</dbReference>
<keyword evidence="5" id="KW-1185">Reference proteome</keyword>
<dbReference type="eggNOG" id="COG1404">
    <property type="taxonomic scope" value="Bacteria"/>
</dbReference>
<dbReference type="NCBIfam" id="TIGR04183">
    <property type="entry name" value="Por_Secre_tail"/>
    <property type="match status" value="1"/>
</dbReference>
<dbReference type="InterPro" id="IPR011050">
    <property type="entry name" value="Pectin_lyase_fold/virulence"/>
</dbReference>
<dbReference type="InterPro" id="IPR011990">
    <property type="entry name" value="TPR-like_helical_dom_sf"/>
</dbReference>
<evidence type="ECO:0000259" key="3">
    <source>
        <dbReference type="Pfam" id="PF18962"/>
    </source>
</evidence>
<evidence type="ECO:0000313" key="4">
    <source>
        <dbReference type="EMBL" id="AFN74990.1"/>
    </source>
</evidence>
<evidence type="ECO:0000313" key="5">
    <source>
        <dbReference type="Proteomes" id="UP000009011"/>
    </source>
</evidence>